<keyword evidence="6" id="KW-1185">Reference proteome</keyword>
<dbReference type="PANTHER" id="PTHR45930">
    <property type="entry name" value="G-PROTEIN COUPLED RECEPTOR 124-LIKE PROTEIN"/>
    <property type="match status" value="1"/>
</dbReference>
<comment type="similarity">
    <text evidence="1">Belongs to the G-protein coupled receptor 2 family. Adhesion G-protein coupled receptor (ADGR) subfamily.</text>
</comment>
<feature type="compositionally biased region" description="Pro residues" evidence="3">
    <location>
        <begin position="12"/>
        <end position="21"/>
    </location>
</feature>
<dbReference type="EMBL" id="CAJHNH020001272">
    <property type="protein sequence ID" value="CAG5122379.1"/>
    <property type="molecule type" value="Genomic_DNA"/>
</dbReference>
<dbReference type="Proteomes" id="UP000678393">
    <property type="component" value="Unassembled WGS sequence"/>
</dbReference>
<dbReference type="AlphaFoldDB" id="A0A8S3Z067"/>
<dbReference type="InterPro" id="IPR051963">
    <property type="entry name" value="Adhesion_GPCR_A"/>
</dbReference>
<gene>
    <name evidence="5" type="ORF">CUNI_LOCUS7937</name>
</gene>
<keyword evidence="4" id="KW-0812">Transmembrane</keyword>
<reference evidence="5" key="1">
    <citation type="submission" date="2021-04" db="EMBL/GenBank/DDBJ databases">
        <authorList>
            <consortium name="Molecular Ecology Group"/>
        </authorList>
    </citation>
    <scope>NUCLEOTIDE SEQUENCE</scope>
</reference>
<dbReference type="GO" id="GO:0005886">
    <property type="term" value="C:plasma membrane"/>
    <property type="evidence" value="ECO:0007669"/>
    <property type="project" value="TreeGrafter"/>
</dbReference>
<evidence type="ECO:0000256" key="3">
    <source>
        <dbReference type="SAM" id="MobiDB-lite"/>
    </source>
</evidence>
<evidence type="ECO:0000256" key="2">
    <source>
        <dbReference type="ARBA" id="ARBA00023170"/>
    </source>
</evidence>
<dbReference type="GO" id="GO:0007166">
    <property type="term" value="P:cell surface receptor signaling pathway"/>
    <property type="evidence" value="ECO:0007669"/>
    <property type="project" value="TreeGrafter"/>
</dbReference>
<dbReference type="OrthoDB" id="10031018at2759"/>
<dbReference type="PANTHER" id="PTHR45930:SF4">
    <property type="entry name" value="ADHESION G PROTEIN-COUPLED RECEPTOR A3"/>
    <property type="match status" value="1"/>
</dbReference>
<feature type="non-terminal residue" evidence="5">
    <location>
        <position position="1"/>
    </location>
</feature>
<evidence type="ECO:0000313" key="6">
    <source>
        <dbReference type="Proteomes" id="UP000678393"/>
    </source>
</evidence>
<keyword evidence="4" id="KW-1133">Transmembrane helix</keyword>
<organism evidence="5 6">
    <name type="scientific">Candidula unifasciata</name>
    <dbReference type="NCBI Taxonomy" id="100452"/>
    <lineage>
        <taxon>Eukaryota</taxon>
        <taxon>Metazoa</taxon>
        <taxon>Spiralia</taxon>
        <taxon>Lophotrochozoa</taxon>
        <taxon>Mollusca</taxon>
        <taxon>Gastropoda</taxon>
        <taxon>Heterobranchia</taxon>
        <taxon>Euthyneura</taxon>
        <taxon>Panpulmonata</taxon>
        <taxon>Eupulmonata</taxon>
        <taxon>Stylommatophora</taxon>
        <taxon>Helicina</taxon>
        <taxon>Helicoidea</taxon>
        <taxon>Geomitridae</taxon>
        <taxon>Candidula</taxon>
    </lineage>
</organism>
<keyword evidence="4" id="KW-0472">Membrane</keyword>
<feature type="transmembrane region" description="Helical" evidence="4">
    <location>
        <begin position="29"/>
        <end position="55"/>
    </location>
</feature>
<feature type="non-terminal residue" evidence="5">
    <location>
        <position position="58"/>
    </location>
</feature>
<evidence type="ECO:0000313" key="5">
    <source>
        <dbReference type="EMBL" id="CAG5122379.1"/>
    </source>
</evidence>
<keyword evidence="2" id="KW-0675">Receptor</keyword>
<name>A0A8S3Z067_9EUPU</name>
<accession>A0A8S3Z067</accession>
<evidence type="ECO:0000256" key="1">
    <source>
        <dbReference type="ARBA" id="ARBA00007343"/>
    </source>
</evidence>
<evidence type="ECO:0000256" key="4">
    <source>
        <dbReference type="SAM" id="Phobius"/>
    </source>
</evidence>
<protein>
    <submittedName>
        <fullName evidence="5">Uncharacterized protein</fullName>
    </submittedName>
</protein>
<proteinExistence type="inferred from homology"/>
<comment type="caution">
    <text evidence="5">The sequence shown here is derived from an EMBL/GenBank/DDBJ whole genome shotgun (WGS) entry which is preliminary data.</text>
</comment>
<feature type="region of interest" description="Disordered" evidence="3">
    <location>
        <begin position="1"/>
        <end position="21"/>
    </location>
</feature>
<sequence>ISYKKFVKASKPPEPPPEMPMPLPPKPILQFYFVGYGVPVIICGITAAVNLNFYAGLE</sequence>